<organism evidence="2 3">
    <name type="scientific">Trichophyton interdigitale</name>
    <dbReference type="NCBI Taxonomy" id="101480"/>
    <lineage>
        <taxon>Eukaryota</taxon>
        <taxon>Fungi</taxon>
        <taxon>Dikarya</taxon>
        <taxon>Ascomycota</taxon>
        <taxon>Pezizomycotina</taxon>
        <taxon>Eurotiomycetes</taxon>
        <taxon>Eurotiomycetidae</taxon>
        <taxon>Onygenales</taxon>
        <taxon>Arthrodermataceae</taxon>
        <taxon>Trichophyton</taxon>
    </lineage>
</organism>
<dbReference type="EMBL" id="JAAQVJ010000103">
    <property type="protein sequence ID" value="KAF3894879.1"/>
    <property type="molecule type" value="Genomic_DNA"/>
</dbReference>
<protein>
    <submittedName>
        <fullName evidence="2">Uncharacterized protein</fullName>
    </submittedName>
</protein>
<sequence>MAGGNSRSASSQQPASKPSDSAREHRFVIPQRPQLPVPSKISCATTPFGLTSLCFLHPFPSLLKCSLLHAYVNTTLGLSKR</sequence>
<feature type="compositionally biased region" description="Low complexity" evidence="1">
    <location>
        <begin position="1"/>
        <end position="19"/>
    </location>
</feature>
<dbReference type="AlphaFoldDB" id="A0A9P4YHD8"/>
<evidence type="ECO:0000313" key="3">
    <source>
        <dbReference type="Proteomes" id="UP000749309"/>
    </source>
</evidence>
<name>A0A9P4YHD8_9EURO</name>
<feature type="region of interest" description="Disordered" evidence="1">
    <location>
        <begin position="1"/>
        <end position="31"/>
    </location>
</feature>
<proteinExistence type="predicted"/>
<evidence type="ECO:0000313" key="2">
    <source>
        <dbReference type="EMBL" id="KAF3894879.1"/>
    </source>
</evidence>
<dbReference type="Proteomes" id="UP000749309">
    <property type="component" value="Unassembled WGS sequence"/>
</dbReference>
<accession>A0A9P4YHD8</accession>
<comment type="caution">
    <text evidence="2">The sequence shown here is derived from an EMBL/GenBank/DDBJ whole genome shotgun (WGS) entry which is preliminary data.</text>
</comment>
<gene>
    <name evidence="2" type="ORF">GY632_3533</name>
</gene>
<evidence type="ECO:0000256" key="1">
    <source>
        <dbReference type="SAM" id="MobiDB-lite"/>
    </source>
</evidence>
<reference evidence="2" key="1">
    <citation type="submission" date="2020-03" db="EMBL/GenBank/DDBJ databases">
        <title>Whole Genome Sequence of Trichophyton interdigitale from India.</title>
        <authorList>
            <person name="Kumar P."/>
        </authorList>
    </citation>
    <scope>NUCLEOTIDE SEQUENCE</scope>
    <source>
        <strain evidence="2">UCMS-IGIB-CI14</strain>
    </source>
</reference>